<evidence type="ECO:0008006" key="4">
    <source>
        <dbReference type="Google" id="ProtNLM"/>
    </source>
</evidence>
<feature type="compositionally biased region" description="Basic and acidic residues" evidence="1">
    <location>
        <begin position="194"/>
        <end position="225"/>
    </location>
</feature>
<name>A0AAD4LA62_9AGAM</name>
<evidence type="ECO:0000256" key="1">
    <source>
        <dbReference type="SAM" id="MobiDB-lite"/>
    </source>
</evidence>
<accession>A0AAD4LA62</accession>
<dbReference type="AlphaFoldDB" id="A0AAD4LA62"/>
<evidence type="ECO:0000313" key="3">
    <source>
        <dbReference type="Proteomes" id="UP001201163"/>
    </source>
</evidence>
<dbReference type="Proteomes" id="UP001201163">
    <property type="component" value="Unassembled WGS sequence"/>
</dbReference>
<reference evidence="2" key="1">
    <citation type="submission" date="2022-01" db="EMBL/GenBank/DDBJ databases">
        <title>Comparative genomics reveals a dynamic genome evolution in the ectomycorrhizal milk-cap (Lactarius) mushrooms.</title>
        <authorList>
            <consortium name="DOE Joint Genome Institute"/>
            <person name="Lebreton A."/>
            <person name="Tang N."/>
            <person name="Kuo A."/>
            <person name="LaButti K."/>
            <person name="Drula E."/>
            <person name="Barry K."/>
            <person name="Clum A."/>
            <person name="Lipzen A."/>
            <person name="Mousain D."/>
            <person name="Ng V."/>
            <person name="Wang R."/>
            <person name="Wang X."/>
            <person name="Dai Y."/>
            <person name="Henrissat B."/>
            <person name="Grigoriev I.V."/>
            <person name="Guerin-Laguette A."/>
            <person name="Yu F."/>
            <person name="Martin F.M."/>
        </authorList>
    </citation>
    <scope>NUCLEOTIDE SEQUENCE</scope>
    <source>
        <strain evidence="2">QP</strain>
    </source>
</reference>
<sequence length="442" mass="47299">MSARQPFLPSRPASRALNRGDDAGATSVHAALPNNPPSDANDSAELGKPTRALNIAGFKKSAPRTTSFGTGPAELETAQGPRSAAKGTPARIYAPHPSTPSAVPSPLPGFPTPEFKTPSLPFSRSAEEGPNNAHTSPPAEASVPNLFRPKSSAQTTRRPPPPSSSSEQSFFGNAKFLSNGGGGGDLDDSGYFSEHTDTEVDRFGPVRHAGDPRSVKARPVPDIDARFVNSTKRARPASPGDGDDEDIPMAQQSNRPRDFPKRRRASPSSLSSRTAPMLESAPDEGTPAFALPPHIPHPMAAMGDLPGLEFSEADLARYAELYEQGSERWSKAPTEEWVAGADDVLAKFGEMIDMIKDHMRCVSHLMFFLCCPSFVDSIRISRMGVASSKMNLYKSLHTRLSDEQSALDQRAKELRGASQTLVRDSGTIGGALDSHEVDARAH</sequence>
<organism evidence="2 3">
    <name type="scientific">Lactarius akahatsu</name>
    <dbReference type="NCBI Taxonomy" id="416441"/>
    <lineage>
        <taxon>Eukaryota</taxon>
        <taxon>Fungi</taxon>
        <taxon>Dikarya</taxon>
        <taxon>Basidiomycota</taxon>
        <taxon>Agaricomycotina</taxon>
        <taxon>Agaricomycetes</taxon>
        <taxon>Russulales</taxon>
        <taxon>Russulaceae</taxon>
        <taxon>Lactarius</taxon>
    </lineage>
</organism>
<dbReference type="EMBL" id="JAKELL010000087">
    <property type="protein sequence ID" value="KAH8983522.1"/>
    <property type="molecule type" value="Genomic_DNA"/>
</dbReference>
<keyword evidence="3" id="KW-1185">Reference proteome</keyword>
<feature type="region of interest" description="Disordered" evidence="1">
    <location>
        <begin position="1"/>
        <end position="295"/>
    </location>
</feature>
<protein>
    <recommendedName>
        <fullName evidence="4">Extracellular mutant protein 11 C-terminal domain-containing protein</fullName>
    </recommendedName>
</protein>
<comment type="caution">
    <text evidence="2">The sequence shown here is derived from an EMBL/GenBank/DDBJ whole genome shotgun (WGS) entry which is preliminary data.</text>
</comment>
<proteinExistence type="predicted"/>
<evidence type="ECO:0000313" key="2">
    <source>
        <dbReference type="EMBL" id="KAH8983522.1"/>
    </source>
</evidence>
<gene>
    <name evidence="2" type="ORF">EDB92DRAFT_1568137</name>
</gene>